<protein>
    <recommendedName>
        <fullName evidence="3">ATP-binding protein</fullName>
    </recommendedName>
</protein>
<dbReference type="EMBL" id="WWNE01000007">
    <property type="protein sequence ID" value="NBG66494.1"/>
    <property type="molecule type" value="Genomic_DNA"/>
</dbReference>
<evidence type="ECO:0000313" key="2">
    <source>
        <dbReference type="Proteomes" id="UP000470771"/>
    </source>
</evidence>
<dbReference type="Pfam" id="PF19788">
    <property type="entry name" value="DUF6272"/>
    <property type="match status" value="1"/>
</dbReference>
<dbReference type="AlphaFoldDB" id="A0A6N9NKT5"/>
<dbReference type="InterPro" id="IPR046239">
    <property type="entry name" value="DUF6272"/>
</dbReference>
<proteinExistence type="predicted"/>
<dbReference type="NCBIfam" id="NF038262">
    <property type="entry name" value="SiaB_fam_kinase"/>
    <property type="match status" value="1"/>
</dbReference>
<keyword evidence="2" id="KW-1185">Reference proteome</keyword>
<sequence>MKQDDIILSYKGDVSSDLVTSVLQIVESKMDKLDEPSKIRKKVYNVLVEALQNLYHHISENPGLVGNEDVSSVIFVIGKSEDAYLICTGNYMDNNQVESLRERIDKINSLGTDELKDFYKEVLNNGLMSDKGGGGLGMIDIARKSAHKLEYDFKKLDDKYTFYSLLVKVGEY</sequence>
<evidence type="ECO:0000313" key="1">
    <source>
        <dbReference type="EMBL" id="NBG66494.1"/>
    </source>
</evidence>
<organism evidence="1 2">
    <name type="scientific">Acidiluteibacter ferrifornacis</name>
    <dbReference type="NCBI Taxonomy" id="2692424"/>
    <lineage>
        <taxon>Bacteria</taxon>
        <taxon>Pseudomonadati</taxon>
        <taxon>Bacteroidota</taxon>
        <taxon>Flavobacteriia</taxon>
        <taxon>Flavobacteriales</taxon>
        <taxon>Cryomorphaceae</taxon>
        <taxon>Acidiluteibacter</taxon>
    </lineage>
</organism>
<accession>A0A6N9NKT5</accession>
<name>A0A6N9NKT5_9FLAO</name>
<reference evidence="1 2" key="1">
    <citation type="submission" date="2019-12" db="EMBL/GenBank/DDBJ databases">
        <authorList>
            <person name="Zhao J."/>
        </authorList>
    </citation>
    <scope>NUCLEOTIDE SEQUENCE [LARGE SCALE GENOMIC DNA]</scope>
    <source>
        <strain evidence="1 2">S-15</strain>
    </source>
</reference>
<dbReference type="Proteomes" id="UP000470771">
    <property type="component" value="Unassembled WGS sequence"/>
</dbReference>
<gene>
    <name evidence="1" type="ORF">GQN54_10225</name>
</gene>
<comment type="caution">
    <text evidence="1">The sequence shown here is derived from an EMBL/GenBank/DDBJ whole genome shotgun (WGS) entry which is preliminary data.</text>
</comment>
<evidence type="ECO:0008006" key="3">
    <source>
        <dbReference type="Google" id="ProtNLM"/>
    </source>
</evidence>